<dbReference type="SUPFAM" id="SSF46785">
    <property type="entry name" value="Winged helix' DNA-binding domain"/>
    <property type="match status" value="1"/>
</dbReference>
<dbReference type="InterPro" id="IPR000600">
    <property type="entry name" value="ROK"/>
</dbReference>
<organism evidence="2 3">
    <name type="scientific">Actinoplanes regularis</name>
    <dbReference type="NCBI Taxonomy" id="52697"/>
    <lineage>
        <taxon>Bacteria</taxon>
        <taxon>Bacillati</taxon>
        <taxon>Actinomycetota</taxon>
        <taxon>Actinomycetes</taxon>
        <taxon>Micromonosporales</taxon>
        <taxon>Micromonosporaceae</taxon>
        <taxon>Actinoplanes</taxon>
    </lineage>
</organism>
<evidence type="ECO:0000313" key="2">
    <source>
        <dbReference type="EMBL" id="SNR56637.1"/>
    </source>
</evidence>
<dbReference type="Gene3D" id="3.30.420.40">
    <property type="match status" value="2"/>
</dbReference>
<keyword evidence="2" id="KW-0808">Transferase</keyword>
<reference evidence="2 3" key="1">
    <citation type="submission" date="2017-06" db="EMBL/GenBank/DDBJ databases">
        <authorList>
            <person name="Kim H.J."/>
            <person name="Triplett B.A."/>
        </authorList>
    </citation>
    <scope>NUCLEOTIDE SEQUENCE [LARGE SCALE GENOMIC DNA]</scope>
    <source>
        <strain evidence="2 3">DSM 43151</strain>
    </source>
</reference>
<dbReference type="Gene3D" id="1.10.10.10">
    <property type="entry name" value="Winged helix-like DNA-binding domain superfamily/Winged helix DNA-binding domain"/>
    <property type="match status" value="1"/>
</dbReference>
<dbReference type="Pfam" id="PF00480">
    <property type="entry name" value="ROK"/>
    <property type="match status" value="1"/>
</dbReference>
<comment type="similarity">
    <text evidence="1">Belongs to the ROK (NagC/XylR) family.</text>
</comment>
<dbReference type="InterPro" id="IPR036390">
    <property type="entry name" value="WH_DNA-bd_sf"/>
</dbReference>
<protein>
    <submittedName>
        <fullName evidence="2">Sugar kinase of the NBD/HSP70 family, may contain an N-terminal HTH domain</fullName>
    </submittedName>
</protein>
<sequence length="395" mass="41587">MRAGPSQEEVRRHNLGTLLRYVHVHGATSRAELTTRLGLNRSTIGALTAELTSAGLVSEAVPKETGRAGRPSLVVRPESEKIFAYALSIEVDRLRAARIGLGGKILEQYETVRPPGMSADEAVEPLARFVRAMHDQVPDDSRCVGSGLAVAGMVRREDGMVRLAPTIGSVEEPVGAALRAELGAPGALSIANHADACALAEHARGAAVGCDNVVYLYGDVGVGGGIVTGGRRVTGHGGYGGEVGHMVVNPYGRPCHCGSRGCWETEIAEHALLHLAGRADRTGRDAVLDVVDAAVRGDSQAQHALRHVGDWIGFGVGNLVNIFNPEVVIFGGTLRDVYLVAAAQIRSRLNAVGLPACREHVRLRTPELGSDAALIGAAELAFEHLLEDPLLGAEH</sequence>
<dbReference type="OrthoDB" id="5174513at2"/>
<dbReference type="PANTHER" id="PTHR18964:SF149">
    <property type="entry name" value="BIFUNCTIONAL UDP-N-ACETYLGLUCOSAMINE 2-EPIMERASE_N-ACETYLMANNOSAMINE KINASE"/>
    <property type="match status" value="1"/>
</dbReference>
<accession>A0A238XCD8</accession>
<gene>
    <name evidence="2" type="ORF">SAMN06264365_103302</name>
</gene>
<proteinExistence type="inferred from homology"/>
<dbReference type="GO" id="GO:0016301">
    <property type="term" value="F:kinase activity"/>
    <property type="evidence" value="ECO:0007669"/>
    <property type="project" value="UniProtKB-KW"/>
</dbReference>
<name>A0A238XCD8_9ACTN</name>
<dbReference type="RefSeq" id="WP_089292927.1">
    <property type="nucleotide sequence ID" value="NZ_BOMU01000041.1"/>
</dbReference>
<dbReference type="EMBL" id="FZNR01000003">
    <property type="protein sequence ID" value="SNR56637.1"/>
    <property type="molecule type" value="Genomic_DNA"/>
</dbReference>
<dbReference type="SUPFAM" id="SSF53067">
    <property type="entry name" value="Actin-like ATPase domain"/>
    <property type="match status" value="1"/>
</dbReference>
<keyword evidence="2" id="KW-0418">Kinase</keyword>
<dbReference type="AlphaFoldDB" id="A0A238XCD8"/>
<dbReference type="PANTHER" id="PTHR18964">
    <property type="entry name" value="ROK (REPRESSOR, ORF, KINASE) FAMILY"/>
    <property type="match status" value="1"/>
</dbReference>
<dbReference type="InterPro" id="IPR043129">
    <property type="entry name" value="ATPase_NBD"/>
</dbReference>
<keyword evidence="3" id="KW-1185">Reference proteome</keyword>
<dbReference type="InterPro" id="IPR036388">
    <property type="entry name" value="WH-like_DNA-bd_sf"/>
</dbReference>
<dbReference type="Proteomes" id="UP000198415">
    <property type="component" value="Unassembled WGS sequence"/>
</dbReference>
<evidence type="ECO:0000313" key="3">
    <source>
        <dbReference type="Proteomes" id="UP000198415"/>
    </source>
</evidence>
<evidence type="ECO:0000256" key="1">
    <source>
        <dbReference type="ARBA" id="ARBA00006479"/>
    </source>
</evidence>